<dbReference type="Proteomes" id="UP000428333">
    <property type="component" value="Linkage Group LG02"/>
</dbReference>
<evidence type="ECO:0000256" key="1">
    <source>
        <dbReference type="ARBA" id="ARBA00009995"/>
    </source>
</evidence>
<evidence type="ECO:0000256" key="2">
    <source>
        <dbReference type="ARBA" id="ARBA00022676"/>
    </source>
</evidence>
<accession>A0A6A4M5X9</accession>
<comment type="caution">
    <text evidence="3">The sequence shown here is derived from an EMBL/GenBank/DDBJ whole genome shotgun (WGS) entry which is preliminary data.</text>
</comment>
<dbReference type="PANTHER" id="PTHR48048">
    <property type="entry name" value="GLYCOSYLTRANSFERASE"/>
    <property type="match status" value="1"/>
</dbReference>
<dbReference type="OrthoDB" id="5835829at2759"/>
<keyword evidence="4" id="KW-1185">Reference proteome</keyword>
<keyword evidence="2" id="KW-0328">Glycosyltransferase</keyword>
<keyword evidence="2" id="KW-0808">Transferase</keyword>
<evidence type="ECO:0000313" key="3">
    <source>
        <dbReference type="EMBL" id="KAE9464822.1"/>
    </source>
</evidence>
<organism evidence="3 4">
    <name type="scientific">Rhododendron williamsianum</name>
    <dbReference type="NCBI Taxonomy" id="262921"/>
    <lineage>
        <taxon>Eukaryota</taxon>
        <taxon>Viridiplantae</taxon>
        <taxon>Streptophyta</taxon>
        <taxon>Embryophyta</taxon>
        <taxon>Tracheophyta</taxon>
        <taxon>Spermatophyta</taxon>
        <taxon>Magnoliopsida</taxon>
        <taxon>eudicotyledons</taxon>
        <taxon>Gunneridae</taxon>
        <taxon>Pentapetalae</taxon>
        <taxon>asterids</taxon>
        <taxon>Ericales</taxon>
        <taxon>Ericaceae</taxon>
        <taxon>Ericoideae</taxon>
        <taxon>Rhodoreae</taxon>
        <taxon>Rhododendron</taxon>
    </lineage>
</organism>
<name>A0A6A4M5X9_9ERIC</name>
<protein>
    <submittedName>
        <fullName evidence="3">Uncharacterized protein</fullName>
    </submittedName>
</protein>
<dbReference type="AlphaFoldDB" id="A0A6A4M5X9"/>
<dbReference type="Gene3D" id="3.40.50.2000">
    <property type="entry name" value="Glycogen Phosphorylase B"/>
    <property type="match status" value="1"/>
</dbReference>
<dbReference type="GO" id="GO:0035251">
    <property type="term" value="F:UDP-glucosyltransferase activity"/>
    <property type="evidence" value="ECO:0007669"/>
    <property type="project" value="InterPro"/>
</dbReference>
<dbReference type="EMBL" id="QEFC01000322">
    <property type="protein sequence ID" value="KAE9464822.1"/>
    <property type="molecule type" value="Genomic_DNA"/>
</dbReference>
<dbReference type="SUPFAM" id="SSF53756">
    <property type="entry name" value="UDP-Glycosyltransferase/glycogen phosphorylase"/>
    <property type="match status" value="1"/>
</dbReference>
<dbReference type="PANTHER" id="PTHR48048:SF30">
    <property type="entry name" value="GLYCOSYLTRANSFERASE"/>
    <property type="match status" value="1"/>
</dbReference>
<evidence type="ECO:0000313" key="4">
    <source>
        <dbReference type="Proteomes" id="UP000428333"/>
    </source>
</evidence>
<reference evidence="3 4" key="1">
    <citation type="journal article" date="2019" name="Genome Biol. Evol.">
        <title>The Rhododendron genome and chromosomal organization provide insight into shared whole-genome duplications across the heath family (Ericaceae).</title>
        <authorList>
            <person name="Soza V.L."/>
            <person name="Lindsley D."/>
            <person name="Waalkes A."/>
            <person name="Ramage E."/>
            <person name="Patwardhan R.P."/>
            <person name="Burton J.N."/>
            <person name="Adey A."/>
            <person name="Kumar A."/>
            <person name="Qiu R."/>
            <person name="Shendure J."/>
            <person name="Hall B."/>
        </authorList>
    </citation>
    <scope>NUCLEOTIDE SEQUENCE [LARGE SCALE GENOMIC DNA]</scope>
    <source>
        <strain evidence="3">RSF 1966-606</strain>
    </source>
</reference>
<sequence length="201" mass="21510">MEDAIVLYPSPAIGHLIAMVELGKLLLTQYPSLSVKILITTPPYDTGSTAPYINRVSAANNSITFHRLPTISLPPSVSPLRETLSFELHRLNNPHVHQALVSISETSAVRAIFMDFFCTPALSVAAELNVPAYFFMTPVLLTSLPSSTSLSSIGTPPKPGVVFNGAVEGDGHRVGEKWAEIPMGCQESSVRGPNQAILGTT</sequence>
<gene>
    <name evidence="3" type="ORF">C3L33_03277</name>
</gene>
<dbReference type="InterPro" id="IPR050481">
    <property type="entry name" value="UDP-glycosyltransf_plant"/>
</dbReference>
<comment type="similarity">
    <text evidence="1">Belongs to the UDP-glycosyltransferase family.</text>
</comment>
<feature type="non-terminal residue" evidence="3">
    <location>
        <position position="1"/>
    </location>
</feature>
<proteinExistence type="inferred from homology"/>